<name>A0A3E0TX89_9GAMM</name>
<evidence type="ECO:0000313" key="7">
    <source>
        <dbReference type="Proteomes" id="UP000256478"/>
    </source>
</evidence>
<comment type="similarity">
    <text evidence="1 2">Belongs to the glycosyl hydrolase 13 family.</text>
</comment>
<dbReference type="EC" id="3.2.1.1" evidence="3"/>
<accession>A0A3E0TX89</accession>
<dbReference type="PANTHER" id="PTHR10357">
    <property type="entry name" value="ALPHA-AMYLASE FAMILY MEMBER"/>
    <property type="match status" value="1"/>
</dbReference>
<dbReference type="SUPFAM" id="SSF51445">
    <property type="entry name" value="(Trans)glycosidases"/>
    <property type="match status" value="1"/>
</dbReference>
<comment type="catalytic activity">
    <reaction evidence="3">
        <text>Endohydrolysis of (1-&gt;4)-alpha-D-glucosidic linkages in polysaccharides containing three or more (1-&gt;4)-alpha-linked D-glucose units.</text>
        <dbReference type="EC" id="3.2.1.1"/>
    </reaction>
</comment>
<reference evidence="6 7" key="1">
    <citation type="submission" date="2018-08" db="EMBL/GenBank/DDBJ databases">
        <title>Thalassotalea euphylliae genome.</title>
        <authorList>
            <person name="Summers S."/>
            <person name="Rice S.A."/>
            <person name="Freckelton M.L."/>
            <person name="Nedved B.T."/>
            <person name="Hadfield M.G."/>
        </authorList>
    </citation>
    <scope>NUCLEOTIDE SEQUENCE [LARGE SCALE GENOMIC DNA]</scope>
    <source>
        <strain evidence="6 7">H1</strain>
    </source>
</reference>
<feature type="signal peptide" evidence="4">
    <location>
        <begin position="1"/>
        <end position="21"/>
    </location>
</feature>
<dbReference type="Pfam" id="PF00128">
    <property type="entry name" value="Alpha-amylase"/>
    <property type="match status" value="1"/>
</dbReference>
<dbReference type="AlphaFoldDB" id="A0A3E0TX89"/>
<dbReference type="EMBL" id="QUOU01000001">
    <property type="protein sequence ID" value="REL28987.1"/>
    <property type="molecule type" value="Genomic_DNA"/>
</dbReference>
<evidence type="ECO:0000259" key="5">
    <source>
        <dbReference type="SMART" id="SM00642"/>
    </source>
</evidence>
<proteinExistence type="inferred from homology"/>
<evidence type="ECO:0000256" key="3">
    <source>
        <dbReference type="RuleBase" id="RU361134"/>
    </source>
</evidence>
<dbReference type="OrthoDB" id="9805159at2"/>
<feature type="domain" description="Glycosyl hydrolase family 13 catalytic" evidence="5">
    <location>
        <begin position="62"/>
        <end position="505"/>
    </location>
</feature>
<evidence type="ECO:0000256" key="2">
    <source>
        <dbReference type="RuleBase" id="RU003615"/>
    </source>
</evidence>
<dbReference type="InterPro" id="IPR017853">
    <property type="entry name" value="GH"/>
</dbReference>
<dbReference type="CDD" id="cd11339">
    <property type="entry name" value="AmyAc_bac_CMD_like_2"/>
    <property type="match status" value="1"/>
</dbReference>
<sequence>MKLNKPLVLSSLALSVTLALSACNDSNNSNESDNNTAIVEQENTSTLPHYLNRDIQDDVFYFVMPDRFHNGDTSNDNGSETIAISQGGFDKSSKSYYHGGDIKGLTAKIPYLKEMGITAIWLTPILRNQAVQGDVSGYHGYWVLDFTEIDPHLGTNADLKQFIDTAHNENIKVFFDIITNHTADVIRYKECHGEGEVAFSDGEQQCQYKSLAQVAAGDKYTPFVPAGMENLKVPEWLNETKYYHNQGDSTFEGENSIYGDFFGLDDINTDDPEVVAGLTEVFKDIITEFKPDGFRIDTVKHVNIEFWQAFSPALVEHAKAQGLPKFFMFGEVFDGNPEVLSRFTTEGKVPSVLDFGFAFAVRNVLVDQKGTRELANLFAQDSKYRDHDSDENQLLNFVGNHDFGRFAWYLAESDHNYSETEKVARLTQAHQMMYFLRGIPVTYYGSEQGFVGDGGNHDSRQDMMPSQVASYNDDDLLGTDKTTADDNFDQAHPLYLALKEMAEVYQAHPVLRYGQQHVVYSNDKAEIFAVTRTLPSGEQYLIAFNTANHQSSANMLLSTNADKLVYQSAPAKHSAQGNQFNLTMAPLSVVIYQLGN</sequence>
<dbReference type="Proteomes" id="UP000256478">
    <property type="component" value="Unassembled WGS sequence"/>
</dbReference>
<dbReference type="GO" id="GO:0004556">
    <property type="term" value="F:alpha-amylase activity"/>
    <property type="evidence" value="ECO:0007669"/>
    <property type="project" value="UniProtKB-UniRule"/>
</dbReference>
<dbReference type="PRINTS" id="PR00110">
    <property type="entry name" value="ALPHAAMYLASE"/>
</dbReference>
<dbReference type="SMART" id="SM00642">
    <property type="entry name" value="Aamy"/>
    <property type="match status" value="1"/>
</dbReference>
<keyword evidence="3" id="KW-0119">Carbohydrate metabolism</keyword>
<dbReference type="GO" id="GO:0005975">
    <property type="term" value="P:carbohydrate metabolic process"/>
    <property type="evidence" value="ECO:0007669"/>
    <property type="project" value="InterPro"/>
</dbReference>
<keyword evidence="3" id="KW-0326">Glycosidase</keyword>
<dbReference type="Gene3D" id="3.20.20.80">
    <property type="entry name" value="Glycosidases"/>
    <property type="match status" value="1"/>
</dbReference>
<dbReference type="InterPro" id="IPR006047">
    <property type="entry name" value="GH13_cat_dom"/>
</dbReference>
<dbReference type="PROSITE" id="PS51257">
    <property type="entry name" value="PROKAR_LIPOPROTEIN"/>
    <property type="match status" value="1"/>
</dbReference>
<keyword evidence="3" id="KW-0378">Hydrolase</keyword>
<keyword evidence="4" id="KW-0732">Signal</keyword>
<gene>
    <name evidence="6" type="ORF">DXX93_16345</name>
</gene>
<dbReference type="PANTHER" id="PTHR10357:SF209">
    <property type="entry name" value="PERIPLASMIC ALPHA-AMYLASE"/>
    <property type="match status" value="1"/>
</dbReference>
<evidence type="ECO:0000256" key="1">
    <source>
        <dbReference type="ARBA" id="ARBA00008061"/>
    </source>
</evidence>
<dbReference type="GO" id="GO:0043169">
    <property type="term" value="F:cation binding"/>
    <property type="evidence" value="ECO:0007669"/>
    <property type="project" value="InterPro"/>
</dbReference>
<protein>
    <recommendedName>
        <fullName evidence="3">Alpha-amylase</fullName>
        <ecNumber evidence="3">3.2.1.1</ecNumber>
    </recommendedName>
</protein>
<feature type="chain" id="PRO_5017718537" description="Alpha-amylase" evidence="4">
    <location>
        <begin position="22"/>
        <end position="596"/>
    </location>
</feature>
<evidence type="ECO:0000313" key="6">
    <source>
        <dbReference type="EMBL" id="REL28987.1"/>
    </source>
</evidence>
<evidence type="ECO:0000256" key="4">
    <source>
        <dbReference type="SAM" id="SignalP"/>
    </source>
</evidence>
<dbReference type="InterPro" id="IPR006046">
    <property type="entry name" value="Alpha_amylase"/>
</dbReference>
<dbReference type="Gene3D" id="2.60.40.1180">
    <property type="entry name" value="Golgi alpha-mannosidase II"/>
    <property type="match status" value="1"/>
</dbReference>
<comment type="caution">
    <text evidence="6">The sequence shown here is derived from an EMBL/GenBank/DDBJ whole genome shotgun (WGS) entry which is preliminary data.</text>
</comment>
<dbReference type="InterPro" id="IPR013780">
    <property type="entry name" value="Glyco_hydro_b"/>
</dbReference>
<organism evidence="6 7">
    <name type="scientific">Thalassotalea euphylliae</name>
    <dbReference type="NCBI Taxonomy" id="1655234"/>
    <lineage>
        <taxon>Bacteria</taxon>
        <taxon>Pseudomonadati</taxon>
        <taxon>Pseudomonadota</taxon>
        <taxon>Gammaproteobacteria</taxon>
        <taxon>Alteromonadales</taxon>
        <taxon>Colwelliaceae</taxon>
        <taxon>Thalassotalea</taxon>
    </lineage>
</organism>